<evidence type="ECO:0000313" key="8">
    <source>
        <dbReference type="EMBL" id="EON97191.1"/>
    </source>
</evidence>
<dbReference type="GO" id="GO:0071244">
    <property type="term" value="P:cellular response to carbon dioxide"/>
    <property type="evidence" value="ECO:0007669"/>
    <property type="project" value="TreeGrafter"/>
</dbReference>
<dbReference type="Proteomes" id="UP000014074">
    <property type="component" value="Unassembled WGS sequence"/>
</dbReference>
<feature type="binding site" evidence="7">
    <location>
        <position position="37"/>
    </location>
    <ligand>
        <name>Zn(2+)</name>
        <dbReference type="ChEBI" id="CHEBI:29105"/>
    </ligand>
</feature>
<evidence type="ECO:0000256" key="7">
    <source>
        <dbReference type="PIRSR" id="PIRSR601765-1"/>
    </source>
</evidence>
<keyword evidence="9" id="KW-1185">Reference proteome</keyword>
<keyword evidence="5" id="KW-0456">Lyase</keyword>
<dbReference type="GO" id="GO:0004089">
    <property type="term" value="F:carbonate dehydratase activity"/>
    <property type="evidence" value="ECO:0007669"/>
    <property type="project" value="UniProtKB-EC"/>
</dbReference>
<dbReference type="PANTHER" id="PTHR11002">
    <property type="entry name" value="CARBONIC ANHYDRASE"/>
    <property type="match status" value="1"/>
</dbReference>
<dbReference type="Gene3D" id="3.40.1050.10">
    <property type="entry name" value="Carbonic anhydrase"/>
    <property type="match status" value="2"/>
</dbReference>
<comment type="similarity">
    <text evidence="1">Belongs to the beta-class carbonic anhydrase family.</text>
</comment>
<keyword evidence="3 7" id="KW-0479">Metal-binding</keyword>
<feature type="binding site" evidence="7">
    <location>
        <position position="35"/>
    </location>
    <ligand>
        <name>Zn(2+)</name>
        <dbReference type="ChEBI" id="CHEBI:29105"/>
    </ligand>
</feature>
<dbReference type="GO" id="GO:0005737">
    <property type="term" value="C:cytoplasm"/>
    <property type="evidence" value="ECO:0007669"/>
    <property type="project" value="TreeGrafter"/>
</dbReference>
<dbReference type="GeneID" id="19328036"/>
<dbReference type="HOGENOM" id="CLU_053879_7_0_1"/>
<evidence type="ECO:0000256" key="5">
    <source>
        <dbReference type="ARBA" id="ARBA00023239"/>
    </source>
</evidence>
<comment type="catalytic activity">
    <reaction evidence="6">
        <text>hydrogencarbonate + H(+) = CO2 + H2O</text>
        <dbReference type="Rhea" id="RHEA:10748"/>
        <dbReference type="ChEBI" id="CHEBI:15377"/>
        <dbReference type="ChEBI" id="CHEBI:15378"/>
        <dbReference type="ChEBI" id="CHEBI:16526"/>
        <dbReference type="ChEBI" id="CHEBI:17544"/>
        <dbReference type="EC" id="4.2.1.1"/>
    </reaction>
</comment>
<evidence type="ECO:0000256" key="2">
    <source>
        <dbReference type="ARBA" id="ARBA00012925"/>
    </source>
</evidence>
<comment type="cofactor">
    <cofactor evidence="7">
        <name>Zn(2+)</name>
        <dbReference type="ChEBI" id="CHEBI:29105"/>
    </cofactor>
    <text evidence="7">Binds 1 zinc ion per subunit.</text>
</comment>
<gene>
    <name evidence="8" type="ORF">UCRPA7_7291</name>
</gene>
<dbReference type="SMART" id="SM00947">
    <property type="entry name" value="Pro_CA"/>
    <property type="match status" value="1"/>
</dbReference>
<evidence type="ECO:0000313" key="9">
    <source>
        <dbReference type="Proteomes" id="UP000014074"/>
    </source>
</evidence>
<dbReference type="EC" id="4.2.1.1" evidence="2"/>
<dbReference type="eggNOG" id="KOG1578">
    <property type="taxonomic scope" value="Eukaryota"/>
</dbReference>
<protein>
    <recommendedName>
        <fullName evidence="2">carbonic anhydrase</fullName>
        <ecNumber evidence="2">4.2.1.1</ecNumber>
    </recommendedName>
</protein>
<evidence type="ECO:0000256" key="4">
    <source>
        <dbReference type="ARBA" id="ARBA00022833"/>
    </source>
</evidence>
<proteinExistence type="inferred from homology"/>
<dbReference type="InterPro" id="IPR001765">
    <property type="entry name" value="Carbonic_anhydrase"/>
</dbReference>
<dbReference type="OrthoDB" id="10248475at2759"/>
<evidence type="ECO:0000256" key="3">
    <source>
        <dbReference type="ARBA" id="ARBA00022723"/>
    </source>
</evidence>
<keyword evidence="4 7" id="KW-0862">Zinc</keyword>
<name>R8BD22_PHAM7</name>
<dbReference type="AlphaFoldDB" id="R8BD22"/>
<dbReference type="SUPFAM" id="SSF53056">
    <property type="entry name" value="beta-carbonic anhydrase, cab"/>
    <property type="match status" value="1"/>
</dbReference>
<organism evidence="8 9">
    <name type="scientific">Phaeoacremonium minimum (strain UCR-PA7)</name>
    <name type="common">Esca disease fungus</name>
    <name type="synonym">Togninia minima</name>
    <dbReference type="NCBI Taxonomy" id="1286976"/>
    <lineage>
        <taxon>Eukaryota</taxon>
        <taxon>Fungi</taxon>
        <taxon>Dikarya</taxon>
        <taxon>Ascomycota</taxon>
        <taxon>Pezizomycotina</taxon>
        <taxon>Sordariomycetes</taxon>
        <taxon>Sordariomycetidae</taxon>
        <taxon>Togniniales</taxon>
        <taxon>Togniniaceae</taxon>
        <taxon>Phaeoacremonium</taxon>
    </lineage>
</organism>
<dbReference type="GO" id="GO:0008270">
    <property type="term" value="F:zinc ion binding"/>
    <property type="evidence" value="ECO:0007669"/>
    <property type="project" value="InterPro"/>
</dbReference>
<reference evidence="9" key="1">
    <citation type="journal article" date="2013" name="Genome Announc.">
        <title>Draft genome sequence of the ascomycete Phaeoacremonium aleophilum strain UCR-PA7, a causal agent of the esca disease complex in grapevines.</title>
        <authorList>
            <person name="Blanco-Ulate B."/>
            <person name="Rolshausen P."/>
            <person name="Cantu D."/>
        </authorList>
    </citation>
    <scope>NUCLEOTIDE SEQUENCE [LARGE SCALE GENOMIC DNA]</scope>
    <source>
        <strain evidence="9">UCR-PA7</strain>
    </source>
</reference>
<dbReference type="RefSeq" id="XP_007918014.1">
    <property type="nucleotide sequence ID" value="XM_007919823.1"/>
</dbReference>
<dbReference type="InterPro" id="IPR036874">
    <property type="entry name" value="Carbonic_anhydrase_sf"/>
</dbReference>
<dbReference type="PANTHER" id="PTHR11002:SF76">
    <property type="entry name" value="CARBONIC ANHYDRASE"/>
    <property type="match status" value="1"/>
</dbReference>
<evidence type="ECO:0000256" key="1">
    <source>
        <dbReference type="ARBA" id="ARBA00006217"/>
    </source>
</evidence>
<sequence>MPYMYSPMQYKTVPLSRDFIPSLGEAKQQVLWIGCSDSSYEEITTLDLLPDETIVLRDIGNMFLDNDLTCLSELHKLNALRSATEGQLGSSPVDERDGHFVELNVLAQVRALQKFPQVGAAIASRGLKVHGLVYNRSKNEAVRLVEAQEA</sequence>
<evidence type="ECO:0000256" key="6">
    <source>
        <dbReference type="ARBA" id="ARBA00048348"/>
    </source>
</evidence>
<accession>R8BD22</accession>
<dbReference type="EMBL" id="KB933277">
    <property type="protein sequence ID" value="EON97191.1"/>
    <property type="molecule type" value="Genomic_DNA"/>
</dbReference>
<dbReference type="KEGG" id="tmn:UCRPA7_7291"/>
<dbReference type="GO" id="GO:0034599">
    <property type="term" value="P:cellular response to oxidative stress"/>
    <property type="evidence" value="ECO:0007669"/>
    <property type="project" value="TreeGrafter"/>
</dbReference>